<dbReference type="Proteomes" id="UP000321721">
    <property type="component" value="Unassembled WGS sequence"/>
</dbReference>
<organism evidence="1 2">
    <name type="scientific">Vicingus serpentipes</name>
    <dbReference type="NCBI Taxonomy" id="1926625"/>
    <lineage>
        <taxon>Bacteria</taxon>
        <taxon>Pseudomonadati</taxon>
        <taxon>Bacteroidota</taxon>
        <taxon>Flavobacteriia</taxon>
        <taxon>Flavobacteriales</taxon>
        <taxon>Vicingaceae</taxon>
        <taxon>Vicingus</taxon>
    </lineage>
</organism>
<evidence type="ECO:0000313" key="1">
    <source>
        <dbReference type="EMBL" id="TXB67111.1"/>
    </source>
</evidence>
<dbReference type="EMBL" id="VOOS01000001">
    <property type="protein sequence ID" value="TXB67111.1"/>
    <property type="molecule type" value="Genomic_DNA"/>
</dbReference>
<dbReference type="RefSeq" id="WP_147098352.1">
    <property type="nucleotide sequence ID" value="NZ_VOOS01000001.1"/>
</dbReference>
<protein>
    <submittedName>
        <fullName evidence="1">Uncharacterized protein</fullName>
    </submittedName>
</protein>
<evidence type="ECO:0000313" key="2">
    <source>
        <dbReference type="Proteomes" id="UP000321721"/>
    </source>
</evidence>
<gene>
    <name evidence="1" type="ORF">FRY74_02695</name>
</gene>
<sequence length="134" mass="15505">MKKIKLSSFIAFVLIGVLILASSSISLCQKIELPLEKNYKVGKEVEIKHLGKTSIESSDYDKHIKITDKEVLITENNKIIHRYKVMKKEIASGNTVLTTVIDDRSIFKVWIYPCDCLVRIKNSKWEFKYKVLDK</sequence>
<name>A0A5C6RXY1_9FLAO</name>
<dbReference type="AlphaFoldDB" id="A0A5C6RXY1"/>
<accession>A0A5C6RXY1</accession>
<comment type="caution">
    <text evidence="1">The sequence shown here is derived from an EMBL/GenBank/DDBJ whole genome shotgun (WGS) entry which is preliminary data.</text>
</comment>
<keyword evidence="2" id="KW-1185">Reference proteome</keyword>
<reference evidence="1 2" key="1">
    <citation type="submission" date="2019-08" db="EMBL/GenBank/DDBJ databases">
        <title>Genome of Vicingus serpentipes NCIMB 15042.</title>
        <authorList>
            <person name="Bowman J.P."/>
        </authorList>
    </citation>
    <scope>NUCLEOTIDE SEQUENCE [LARGE SCALE GENOMIC DNA]</scope>
    <source>
        <strain evidence="1 2">NCIMB 15042</strain>
    </source>
</reference>
<proteinExistence type="predicted"/>